<name>A0A1X7A7M1_9RHOB</name>
<organism evidence="2 3">
    <name type="scientific">Pseudooceanicola marinus</name>
    <dbReference type="NCBI Taxonomy" id="396013"/>
    <lineage>
        <taxon>Bacteria</taxon>
        <taxon>Pseudomonadati</taxon>
        <taxon>Pseudomonadota</taxon>
        <taxon>Alphaproteobacteria</taxon>
        <taxon>Rhodobacterales</taxon>
        <taxon>Paracoccaceae</taxon>
        <taxon>Pseudooceanicola</taxon>
    </lineage>
</organism>
<proteinExistence type="predicted"/>
<dbReference type="Proteomes" id="UP000193963">
    <property type="component" value="Unassembled WGS sequence"/>
</dbReference>
<keyword evidence="1" id="KW-0732">Signal</keyword>
<dbReference type="AlphaFoldDB" id="A0A1X7A7M1"/>
<dbReference type="RefSeq" id="WP_085889958.1">
    <property type="nucleotide sequence ID" value="NZ_FWFN01000010.1"/>
</dbReference>
<feature type="signal peptide" evidence="1">
    <location>
        <begin position="1"/>
        <end position="32"/>
    </location>
</feature>
<dbReference type="OrthoDB" id="7868622at2"/>
<accession>A0A1X7A7M1</accession>
<reference evidence="2 3" key="1">
    <citation type="submission" date="2017-03" db="EMBL/GenBank/DDBJ databases">
        <authorList>
            <person name="Afonso C.L."/>
            <person name="Miller P.J."/>
            <person name="Scott M.A."/>
            <person name="Spackman E."/>
            <person name="Goraichik I."/>
            <person name="Dimitrov K.M."/>
            <person name="Suarez D.L."/>
            <person name="Swayne D.E."/>
        </authorList>
    </citation>
    <scope>NUCLEOTIDE SEQUENCE [LARGE SCALE GENOMIC DNA]</scope>
    <source>
        <strain evidence="2 3">CECT 7751</strain>
    </source>
</reference>
<protein>
    <recommendedName>
        <fullName evidence="4">Porin domain-containing protein</fullName>
    </recommendedName>
</protein>
<evidence type="ECO:0000313" key="2">
    <source>
        <dbReference type="EMBL" id="SLN72660.1"/>
    </source>
</evidence>
<dbReference type="EMBL" id="FWFN01000010">
    <property type="protein sequence ID" value="SLN72660.1"/>
    <property type="molecule type" value="Genomic_DNA"/>
</dbReference>
<evidence type="ECO:0000313" key="3">
    <source>
        <dbReference type="Proteomes" id="UP000193963"/>
    </source>
</evidence>
<feature type="chain" id="PRO_5013072676" description="Porin domain-containing protein" evidence="1">
    <location>
        <begin position="33"/>
        <end position="240"/>
    </location>
</feature>
<evidence type="ECO:0008006" key="4">
    <source>
        <dbReference type="Google" id="ProtNLM"/>
    </source>
</evidence>
<gene>
    <name evidence="2" type="ORF">PSM7751_03942</name>
</gene>
<evidence type="ECO:0000256" key="1">
    <source>
        <dbReference type="SAM" id="SignalP"/>
    </source>
</evidence>
<keyword evidence="3" id="KW-1185">Reference proteome</keyword>
<sequence length="240" mass="25840">MFKSHMSRACLSAFAMLPATALLLSTAQPAQAQLTLDGTLRLELAHNEDTSVNTKRFRGSFDGLVWNDMGLQLDIGVGKHEHHESTQPSATLHGYYRLDDTLSYGVFLAAEDRRPGNSYFYGAEVTYQGDAFGIEAFAAYRDDIAESTDGGRYGLDVTYALPAAPRWTLLAGGVGDDGAPVEQGFGYLGARYEVRDGIDVGMTAGSTDDGAGIVSALATFTFGRGATFRARDTMELYPGY</sequence>